<feature type="transmembrane region" description="Helical" evidence="2">
    <location>
        <begin position="17"/>
        <end position="37"/>
    </location>
</feature>
<sequence length="239" mass="25454">MTATRGPSPERPRMEPLYLVLAGGAVSLISSVTVTWLQGRAARRGETRQAIRDCIRQLTSIFISEREKALAPAPAAAPPGASGLAEAEMLCTMIADRRTRERVRDVIRLLRASGMPELQELSGVRAPRARRALCTHALDVLGAHYRGERIPAPTETVKKLMEVEDEALQAVYSDALHDRDADEAEEPAEPETTAARRPRAASAPADAATETATAEKGGAEKSAAKPASGGTGRGGRSAR</sequence>
<dbReference type="AlphaFoldDB" id="A0A2T0Q6Y8"/>
<proteinExistence type="predicted"/>
<dbReference type="EMBL" id="PVZC01000003">
    <property type="protein sequence ID" value="PRX99595.1"/>
    <property type="molecule type" value="Genomic_DNA"/>
</dbReference>
<evidence type="ECO:0000256" key="1">
    <source>
        <dbReference type="SAM" id="MobiDB-lite"/>
    </source>
</evidence>
<evidence type="ECO:0000256" key="2">
    <source>
        <dbReference type="SAM" id="Phobius"/>
    </source>
</evidence>
<evidence type="ECO:0000313" key="3">
    <source>
        <dbReference type="EMBL" id="PRX99595.1"/>
    </source>
</evidence>
<accession>A0A2T0Q6Y8</accession>
<keyword evidence="2" id="KW-0472">Membrane</keyword>
<comment type="caution">
    <text evidence="3">The sequence shown here is derived from an EMBL/GenBank/DDBJ whole genome shotgun (WGS) entry which is preliminary data.</text>
</comment>
<gene>
    <name evidence="3" type="ORF">CLV72_103198</name>
</gene>
<reference evidence="3 4" key="1">
    <citation type="submission" date="2018-03" db="EMBL/GenBank/DDBJ databases">
        <title>Genomic Encyclopedia of Archaeal and Bacterial Type Strains, Phase II (KMG-II): from individual species to whole genera.</title>
        <authorList>
            <person name="Goeker M."/>
        </authorList>
    </citation>
    <scope>NUCLEOTIDE SEQUENCE [LARGE SCALE GENOMIC DNA]</scope>
    <source>
        <strain evidence="3 4">DSM 45601</strain>
    </source>
</reference>
<protein>
    <submittedName>
        <fullName evidence="3">Uncharacterized protein</fullName>
    </submittedName>
</protein>
<keyword evidence="4" id="KW-1185">Reference proteome</keyword>
<evidence type="ECO:0000313" key="4">
    <source>
        <dbReference type="Proteomes" id="UP000237846"/>
    </source>
</evidence>
<name>A0A2T0Q6Y8_9ACTN</name>
<feature type="compositionally biased region" description="Gly residues" evidence="1">
    <location>
        <begin position="229"/>
        <end position="239"/>
    </location>
</feature>
<keyword evidence="2" id="KW-0812">Transmembrane</keyword>
<feature type="compositionally biased region" description="Low complexity" evidence="1">
    <location>
        <begin position="190"/>
        <end position="216"/>
    </location>
</feature>
<dbReference type="Proteomes" id="UP000237846">
    <property type="component" value="Unassembled WGS sequence"/>
</dbReference>
<organism evidence="3 4">
    <name type="scientific">Allonocardiopsis opalescens</name>
    <dbReference type="NCBI Taxonomy" id="1144618"/>
    <lineage>
        <taxon>Bacteria</taxon>
        <taxon>Bacillati</taxon>
        <taxon>Actinomycetota</taxon>
        <taxon>Actinomycetes</taxon>
        <taxon>Streptosporangiales</taxon>
        <taxon>Allonocardiopsis</taxon>
    </lineage>
</organism>
<keyword evidence="2" id="KW-1133">Transmembrane helix</keyword>
<feature type="region of interest" description="Disordered" evidence="1">
    <location>
        <begin position="178"/>
        <end position="239"/>
    </location>
</feature>